<dbReference type="Proteomes" id="UP001212152">
    <property type="component" value="Unassembled WGS sequence"/>
</dbReference>
<feature type="compositionally biased region" description="Basic and acidic residues" evidence="1">
    <location>
        <begin position="313"/>
        <end position="331"/>
    </location>
</feature>
<feature type="compositionally biased region" description="Low complexity" evidence="1">
    <location>
        <begin position="193"/>
        <end position="214"/>
    </location>
</feature>
<accession>A0AAD5TV82</accession>
<proteinExistence type="predicted"/>
<organism evidence="2 3">
    <name type="scientific">Geranomyces variabilis</name>
    <dbReference type="NCBI Taxonomy" id="109894"/>
    <lineage>
        <taxon>Eukaryota</taxon>
        <taxon>Fungi</taxon>
        <taxon>Fungi incertae sedis</taxon>
        <taxon>Chytridiomycota</taxon>
        <taxon>Chytridiomycota incertae sedis</taxon>
        <taxon>Chytridiomycetes</taxon>
        <taxon>Spizellomycetales</taxon>
        <taxon>Powellomycetaceae</taxon>
        <taxon>Geranomyces</taxon>
    </lineage>
</organism>
<feature type="compositionally biased region" description="Low complexity" evidence="1">
    <location>
        <begin position="420"/>
        <end position="443"/>
    </location>
</feature>
<evidence type="ECO:0000313" key="2">
    <source>
        <dbReference type="EMBL" id="KAJ3185659.1"/>
    </source>
</evidence>
<protein>
    <submittedName>
        <fullName evidence="2">Uncharacterized protein</fullName>
    </submittedName>
</protein>
<feature type="region of interest" description="Disordered" evidence="1">
    <location>
        <begin position="193"/>
        <end position="261"/>
    </location>
</feature>
<comment type="caution">
    <text evidence="2">The sequence shown here is derived from an EMBL/GenBank/DDBJ whole genome shotgun (WGS) entry which is preliminary data.</text>
</comment>
<keyword evidence="3" id="KW-1185">Reference proteome</keyword>
<feature type="compositionally biased region" description="Pro residues" evidence="1">
    <location>
        <begin position="444"/>
        <end position="457"/>
    </location>
</feature>
<feature type="compositionally biased region" description="Basic and acidic residues" evidence="1">
    <location>
        <begin position="250"/>
        <end position="259"/>
    </location>
</feature>
<dbReference type="EMBL" id="JADGJQ010000001">
    <property type="protein sequence ID" value="KAJ3185659.1"/>
    <property type="molecule type" value="Genomic_DNA"/>
</dbReference>
<feature type="compositionally biased region" description="Basic and acidic residues" evidence="1">
    <location>
        <begin position="16"/>
        <end position="40"/>
    </location>
</feature>
<reference evidence="2" key="1">
    <citation type="submission" date="2020-05" db="EMBL/GenBank/DDBJ databases">
        <title>Phylogenomic resolution of chytrid fungi.</title>
        <authorList>
            <person name="Stajich J.E."/>
            <person name="Amses K."/>
            <person name="Simmons R."/>
            <person name="Seto K."/>
            <person name="Myers J."/>
            <person name="Bonds A."/>
            <person name="Quandt C.A."/>
            <person name="Barry K."/>
            <person name="Liu P."/>
            <person name="Grigoriev I."/>
            <person name="Longcore J.E."/>
            <person name="James T.Y."/>
        </authorList>
    </citation>
    <scope>NUCLEOTIDE SEQUENCE</scope>
    <source>
        <strain evidence="2">JEL0379</strain>
    </source>
</reference>
<feature type="region of interest" description="Disordered" evidence="1">
    <location>
        <begin position="516"/>
        <end position="558"/>
    </location>
</feature>
<feature type="compositionally biased region" description="Low complexity" evidence="1">
    <location>
        <begin position="286"/>
        <end position="304"/>
    </location>
</feature>
<feature type="region of interest" description="Disordered" evidence="1">
    <location>
        <begin position="110"/>
        <end position="157"/>
    </location>
</feature>
<sequence length="670" mass="72577">MKVQQSVLRLAKLTEERQRQEADKRQRQQLRDEQARERILAMRKARHQSATPPWRLGAYSKPGSAIRPLITGQRRGGQRSRQGNDDEAFRHLLFQDNSASNPHVRGSLATKTSHGGLGGVRRMGAQSAPPGRSRTGDGQDEVLRIMDGPRPPSSGRSHLSYIIKHNGRDVRVVKGYAVEIRDMTDDGVVQTLSTPQMSSTSSLPTLPSSAAAATNPYQEKAGSSSSADPTGPKRAIILDLTPCPDGAPEEGAKDGDDPIMHGTYARESWVQSSKTQNRGVMRIRPASACVSSSGSSGTSGSRPPSSRPGRKASAAEKDEEEKPIFVRKESEDNAAAGGTTSNGGQQAPAPAAHPRGHRASILSSRPSSARPSSGRNITFAKDTQVIWDCDHRAQTSDDEPGQKGEGSDESLEATELAERTTSNTNSNSALSAAAALTSSTSSPSPSPTAKPHPPKPNRSPLSAPPRRVNLSALPTNFLSELKNNPRAAIPQSIRELLRKDALASQFLTLDLKARTQSAPPVRREMSDSNVEGDGNPSSGESRYPSRLPRWKSSTETRRAAIKSRVQIPRENVVKAWKSKDRKATTEVCLYAHAAPTKLPTPPQSRPSTQQYSRWSYENFYPGAQDDGSATPPNEEPKKTAEIEIRTSIEQLDRLLEPKLKRLSFADLTPA</sequence>
<name>A0AAD5TV82_9FUNG</name>
<feature type="compositionally biased region" description="Basic and acidic residues" evidence="1">
    <location>
        <begin position="134"/>
        <end position="144"/>
    </location>
</feature>
<feature type="compositionally biased region" description="Low complexity" evidence="1">
    <location>
        <begin position="333"/>
        <end position="375"/>
    </location>
</feature>
<evidence type="ECO:0000256" key="1">
    <source>
        <dbReference type="SAM" id="MobiDB-lite"/>
    </source>
</evidence>
<feature type="region of interest" description="Disordered" evidence="1">
    <location>
        <begin position="595"/>
        <end position="642"/>
    </location>
</feature>
<evidence type="ECO:0000313" key="3">
    <source>
        <dbReference type="Proteomes" id="UP001212152"/>
    </source>
</evidence>
<feature type="compositionally biased region" description="Polar residues" evidence="1">
    <location>
        <begin position="215"/>
        <end position="228"/>
    </location>
</feature>
<gene>
    <name evidence="2" type="ORF">HDU87_000283</name>
</gene>
<feature type="region of interest" description="Disordered" evidence="1">
    <location>
        <begin position="286"/>
        <end position="471"/>
    </location>
</feature>
<feature type="compositionally biased region" description="Basic and acidic residues" evidence="1">
    <location>
        <begin position="388"/>
        <end position="406"/>
    </location>
</feature>
<dbReference type="AlphaFoldDB" id="A0AAD5TV82"/>
<feature type="region of interest" description="Disordered" evidence="1">
    <location>
        <begin position="16"/>
        <end position="84"/>
    </location>
</feature>